<evidence type="ECO:0000313" key="3">
    <source>
        <dbReference type="Proteomes" id="UP000533954"/>
    </source>
</evidence>
<feature type="non-terminal residue" evidence="2">
    <location>
        <position position="139"/>
    </location>
</feature>
<proteinExistence type="predicted"/>
<dbReference type="PANTHER" id="PTHR14362">
    <property type="entry name" value="COILED-COIL DOMAIN-CONTAINING PROTEIN 81"/>
    <property type="match status" value="1"/>
</dbReference>
<dbReference type="InterPro" id="IPR026295">
    <property type="entry name" value="CCD81"/>
</dbReference>
<accession>A0A7K7VV09</accession>
<dbReference type="AlphaFoldDB" id="A0A7K7VV09"/>
<comment type="caution">
    <text evidence="2">The sequence shown here is derived from an EMBL/GenBank/DDBJ whole genome shotgun (WGS) entry which is preliminary data.</text>
</comment>
<dbReference type="EMBL" id="VZSX01001944">
    <property type="protein sequence ID" value="NXA44324.1"/>
    <property type="molecule type" value="Genomic_DNA"/>
</dbReference>
<dbReference type="Proteomes" id="UP000533954">
    <property type="component" value="Unassembled WGS sequence"/>
</dbReference>
<dbReference type="Pfam" id="PF18289">
    <property type="entry name" value="HU-CCDC81_euk_2"/>
    <property type="match status" value="1"/>
</dbReference>
<reference evidence="2 3" key="1">
    <citation type="submission" date="2019-09" db="EMBL/GenBank/DDBJ databases">
        <title>Bird 10,000 Genomes (B10K) Project - Family phase.</title>
        <authorList>
            <person name="Zhang G."/>
        </authorList>
    </citation>
    <scope>NUCLEOTIDE SEQUENCE [LARGE SCALE GENOMIC DNA]</scope>
    <source>
        <strain evidence="2">B10K-LSUMZ-16893</strain>
    </source>
</reference>
<gene>
    <name evidence="2" type="primary">Ccdc81_4</name>
    <name evidence="2" type="ORF">EUDELE_R08172</name>
</gene>
<evidence type="ECO:0000259" key="1">
    <source>
        <dbReference type="Pfam" id="PF18289"/>
    </source>
</evidence>
<protein>
    <submittedName>
        <fullName evidence="2">CCD81 protein</fullName>
    </submittedName>
</protein>
<dbReference type="InterPro" id="IPR040673">
    <property type="entry name" value="CCDC81_HU_dom_2"/>
</dbReference>
<keyword evidence="3" id="KW-1185">Reference proteome</keyword>
<evidence type="ECO:0000313" key="2">
    <source>
        <dbReference type="EMBL" id="NXA44324.1"/>
    </source>
</evidence>
<dbReference type="OrthoDB" id="125906at2759"/>
<sequence>QGVLVEGLGTFCTVEEPLILGDEEVLLVRRPIFKFGMQLMRPWRLTCPKVTIPDYMIIEPLNYLLLSLVTSLPRRVVEDCVKETILLFSLYLENKPNVAFAFRDIGVLTCHNDRVCMLFYASCIRRLEKRASLIAALRT</sequence>
<feature type="non-terminal residue" evidence="2">
    <location>
        <position position="1"/>
    </location>
</feature>
<organism evidence="2 3">
    <name type="scientific">Eudromia elegans</name>
    <name type="common">Elegant crested-tinamou</name>
    <dbReference type="NCBI Taxonomy" id="8805"/>
    <lineage>
        <taxon>Eukaryota</taxon>
        <taxon>Metazoa</taxon>
        <taxon>Chordata</taxon>
        <taxon>Craniata</taxon>
        <taxon>Vertebrata</taxon>
        <taxon>Euteleostomi</taxon>
        <taxon>Archelosauria</taxon>
        <taxon>Archosauria</taxon>
        <taxon>Dinosauria</taxon>
        <taxon>Saurischia</taxon>
        <taxon>Theropoda</taxon>
        <taxon>Coelurosauria</taxon>
        <taxon>Aves</taxon>
        <taxon>Palaeognathae</taxon>
        <taxon>Tinamiformes</taxon>
        <taxon>Tinamidae</taxon>
        <taxon>Eudromia</taxon>
    </lineage>
</organism>
<name>A0A7K7VV09_EUDEL</name>
<dbReference type="PANTHER" id="PTHR14362:SF2">
    <property type="entry name" value="COILED-COIL DOMAIN-CONTAINING PROTEIN 81"/>
    <property type="match status" value="1"/>
</dbReference>
<feature type="domain" description="CCDC81 HU" evidence="1">
    <location>
        <begin position="58"/>
        <end position="129"/>
    </location>
</feature>
<dbReference type="GO" id="GO:0005815">
    <property type="term" value="C:microtubule organizing center"/>
    <property type="evidence" value="ECO:0007669"/>
    <property type="project" value="TreeGrafter"/>
</dbReference>